<reference evidence="1" key="1">
    <citation type="submission" date="2023-07" db="EMBL/GenBank/DDBJ databases">
        <title>Wenyingzhuangia sp. chi5 genome sequencing and assembly.</title>
        <authorList>
            <person name="Park S."/>
        </authorList>
    </citation>
    <scope>NUCLEOTIDE SEQUENCE</scope>
    <source>
        <strain evidence="1">Chi5</strain>
    </source>
</reference>
<keyword evidence="2" id="KW-1185">Reference proteome</keyword>
<dbReference type="Proteomes" id="UP001168642">
    <property type="component" value="Unassembled WGS sequence"/>
</dbReference>
<dbReference type="InterPro" id="IPR012334">
    <property type="entry name" value="Pectin_lyas_fold"/>
</dbReference>
<comment type="caution">
    <text evidence="1">The sequence shown here is derived from an EMBL/GenBank/DDBJ whole genome shotgun (WGS) entry which is preliminary data.</text>
</comment>
<dbReference type="RefSeq" id="WP_302884463.1">
    <property type="nucleotide sequence ID" value="NZ_JAUMIT010000004.1"/>
</dbReference>
<organism evidence="1 2">
    <name type="scientific">Wenyingzhuangia gilva</name>
    <dbReference type="NCBI Taxonomy" id="3057677"/>
    <lineage>
        <taxon>Bacteria</taxon>
        <taxon>Pseudomonadati</taxon>
        <taxon>Bacteroidota</taxon>
        <taxon>Flavobacteriia</taxon>
        <taxon>Flavobacteriales</taxon>
        <taxon>Flavobacteriaceae</taxon>
        <taxon>Wenyingzhuangia</taxon>
    </lineage>
</organism>
<evidence type="ECO:0000313" key="1">
    <source>
        <dbReference type="EMBL" id="MDO3695205.1"/>
    </source>
</evidence>
<name>A0ABT8VTA1_9FLAO</name>
<evidence type="ECO:0008006" key="3">
    <source>
        <dbReference type="Google" id="ProtNLM"/>
    </source>
</evidence>
<gene>
    <name evidence="1" type="ORF">QVZ41_10145</name>
</gene>
<accession>A0ABT8VTA1</accession>
<proteinExistence type="predicted"/>
<protein>
    <recommendedName>
        <fullName evidence="3">Pectinesterase catalytic domain-containing protein</fullName>
    </recommendedName>
</protein>
<dbReference type="EMBL" id="JAUMIT010000004">
    <property type="protein sequence ID" value="MDO3695205.1"/>
    <property type="molecule type" value="Genomic_DNA"/>
</dbReference>
<dbReference type="Gene3D" id="2.160.20.10">
    <property type="entry name" value="Single-stranded right-handed beta-helix, Pectin lyase-like"/>
    <property type="match status" value="1"/>
</dbReference>
<sequence length="843" mass="95006">MKNYVLLVSFLCLTLIGFSQQKKYKSLDLKNPIEFKGDYIIYQQDTIFLSPTSFFIDGQLTDEQAKKYPFVYNSINKAVKYLKKGTETNPMVLHIAPYVYWIDNPDDPKIRVPKTGSIPFGLEIQCDWLTFNGLTKNAKNVVLACNRGQTIGAKGNFTMLHIDGEGTSSKNITFGNYCNVDLVYPLKPSLNKKKRATAIVQAQLIICNGDKITATNTRFISRLNLCPFVGGKRVFFNQCHFESTDDALCGTAVYKDCTFTFFSSKPFYQTIGTGVVFLNCDITSYTNQTQYFTKANGQVALIDTRIVGEKLQNIAWRDVANIPIKNYQHRVTLNGKRVLVNQINPENTIDINDERLLNTYKFSYQGKTIYNTYNLLKGKDGWDPEGIKPLVMKAEKAKKQLLTNLPVQLITLPNKKTIETNKDSIILKASLYKFGNVLVKNPDEITWSVSASDENFVQLIPGKKGHSCVVIPTNDTNFSKKIIISSKTKTGLEAASVIIVKPSKLKAPIFYKKPTINQMGNESLKVHYTFKDFKFKDESIITWYKSKDKKGTHKIKIGVSRLNNPMVQYSLSYADIGYYISVTIAPKHQRSDAGEEYITFFNNKINTTDVKTNPNIFETDFKNIPVENQTEIIPGTWTFTPLKSDKEVNRKKEGWIYAEGSQGSSSKFGLLQNGRAASMNYTPVNNNIKDIKLSLIVSPYKTAGQGFSVAPLYMDVVINFDPKTKTGYGLRFIRTTKYGNAVDCYFVKYHQNKTTAISEPVSTSCFRSPCEITLSLKGYTLSASATTKASYNEDNYPNEVIPKAAIQTTIEPFHFTSFGIEYHGGSTTMIDYFKAEANNINLK</sequence>
<evidence type="ECO:0000313" key="2">
    <source>
        <dbReference type="Proteomes" id="UP001168642"/>
    </source>
</evidence>